<dbReference type="EMBL" id="JBGNYA010000001">
    <property type="protein sequence ID" value="MFA1610479.1"/>
    <property type="molecule type" value="Genomic_DNA"/>
</dbReference>
<dbReference type="AlphaFoldDB" id="A0ABD5MA08"/>
<comment type="caution">
    <text evidence="1">The sequence shown here is derived from an EMBL/GenBank/DDBJ whole genome shotgun (WGS) entry which is preliminary data.</text>
</comment>
<name>A0ABD5MA08_9EURY</name>
<dbReference type="Pfam" id="PF23955">
    <property type="entry name" value="DUF7284"/>
    <property type="match status" value="1"/>
</dbReference>
<organism evidence="1 2">
    <name type="scientific">Halobellus rubicundus</name>
    <dbReference type="NCBI Taxonomy" id="2996466"/>
    <lineage>
        <taxon>Archaea</taxon>
        <taxon>Methanobacteriati</taxon>
        <taxon>Methanobacteriota</taxon>
        <taxon>Stenosarchaea group</taxon>
        <taxon>Halobacteria</taxon>
        <taxon>Halobacteriales</taxon>
        <taxon>Haloferacaceae</taxon>
        <taxon>Halobellus</taxon>
    </lineage>
</organism>
<dbReference type="RefSeq" id="WP_372391558.1">
    <property type="nucleotide sequence ID" value="NZ_JBGNYA010000001.1"/>
</dbReference>
<reference evidence="1 2" key="1">
    <citation type="submission" date="2024-08" db="EMBL/GenBank/DDBJ databases">
        <title>Halobellus sp. MBLA0158 whole genome sequence.</title>
        <authorList>
            <person name="Hwang C.Y."/>
            <person name="Cho E.-S."/>
            <person name="Seo M.-J."/>
        </authorList>
    </citation>
    <scope>NUCLEOTIDE SEQUENCE [LARGE SCALE GENOMIC DNA]</scope>
    <source>
        <strain evidence="1 2">MBLA0158</strain>
    </source>
</reference>
<keyword evidence="2" id="KW-1185">Reference proteome</keyword>
<accession>A0ABD5MA08</accession>
<evidence type="ECO:0008006" key="3">
    <source>
        <dbReference type="Google" id="ProtNLM"/>
    </source>
</evidence>
<evidence type="ECO:0000313" key="1">
    <source>
        <dbReference type="EMBL" id="MFA1610479.1"/>
    </source>
</evidence>
<sequence>MNAALDAGVCLLLLSAGVVGLVTVDQAPPATPSRADAVADALATTTAQVDYSLTPDVDALNASGAAVADEETFAPDSPELDRTSHGSLAGLLARAATASGGVALDAVEPNATTEPEIHPLTRTRSGFARAVGDAVLARTGAKVRVDATWRPYPDAPVGGQFGVGPDPPAGRVHAASLVIPTGVEPLPPSARTDFDALGSAVADRTVAVLVPAGPARVTLRGDDPTAALVRHRYARLASVTNASLTEPLATEDTRAANERVARRLEARITGDLRAAHDTPMEAVEAVSVDSVRIVVRTWPASEGI</sequence>
<proteinExistence type="predicted"/>
<gene>
    <name evidence="1" type="ORF">OS889_05610</name>
</gene>
<dbReference type="InterPro" id="IPR055708">
    <property type="entry name" value="DUF7284"/>
</dbReference>
<protein>
    <recommendedName>
        <fullName evidence="3">DUF541 domain-containing protein</fullName>
    </recommendedName>
</protein>
<dbReference type="Proteomes" id="UP001570511">
    <property type="component" value="Unassembled WGS sequence"/>
</dbReference>
<evidence type="ECO:0000313" key="2">
    <source>
        <dbReference type="Proteomes" id="UP001570511"/>
    </source>
</evidence>